<reference evidence="3 4" key="1">
    <citation type="submission" date="2024-02" db="EMBL/GenBank/DDBJ databases">
        <title>Chromosome-scale genome assembly of the rough periwinkle Littorina saxatilis.</title>
        <authorList>
            <person name="De Jode A."/>
            <person name="Faria R."/>
            <person name="Formenti G."/>
            <person name="Sims Y."/>
            <person name="Smith T.P."/>
            <person name="Tracey A."/>
            <person name="Wood J.M.D."/>
            <person name="Zagrodzka Z.B."/>
            <person name="Johannesson K."/>
            <person name="Butlin R.K."/>
            <person name="Leder E.H."/>
        </authorList>
    </citation>
    <scope>NUCLEOTIDE SEQUENCE [LARGE SCALE GENOMIC DNA]</scope>
    <source>
        <strain evidence="3">Snail1</strain>
        <tissue evidence="3">Muscle</tissue>
    </source>
</reference>
<feature type="compositionally biased region" description="Acidic residues" evidence="2">
    <location>
        <begin position="143"/>
        <end position="159"/>
    </location>
</feature>
<keyword evidence="4" id="KW-1185">Reference proteome</keyword>
<dbReference type="EMBL" id="JBAMIC010000011">
    <property type="protein sequence ID" value="KAK7099938.1"/>
    <property type="molecule type" value="Genomic_DNA"/>
</dbReference>
<evidence type="ECO:0000313" key="4">
    <source>
        <dbReference type="Proteomes" id="UP001374579"/>
    </source>
</evidence>
<evidence type="ECO:0000256" key="2">
    <source>
        <dbReference type="SAM" id="MobiDB-lite"/>
    </source>
</evidence>
<proteinExistence type="predicted"/>
<feature type="coiled-coil region" evidence="1">
    <location>
        <begin position="9"/>
        <end position="43"/>
    </location>
</feature>
<feature type="compositionally biased region" description="Acidic residues" evidence="2">
    <location>
        <begin position="166"/>
        <end position="175"/>
    </location>
</feature>
<evidence type="ECO:0000313" key="3">
    <source>
        <dbReference type="EMBL" id="KAK7099938.1"/>
    </source>
</evidence>
<protein>
    <submittedName>
        <fullName evidence="3">Uncharacterized protein</fullName>
    </submittedName>
</protein>
<sequence>MSSDLQTRLTEAEKSFKKACEQIVQLNRRLDEMAKRYEKASRENHRSFRYSLRLRMAVTEGVRNMYYEYAANKADDITHLRCDVLREVGDGNQPSTDGQDGENRAEEEEGGGEESNPIADLEEVGDMLGNRLLNDSGASDSAMQEDEEEEEDSTSDMQEDLAGSVEEADNEFNDMETLDHVPSPVLEEVMRVSSQMVQVPSTVTISRVSNPSTL</sequence>
<name>A0AAN9B6B5_9CAEN</name>
<feature type="region of interest" description="Disordered" evidence="2">
    <location>
        <begin position="88"/>
        <end position="175"/>
    </location>
</feature>
<gene>
    <name evidence="3" type="ORF">V1264_022962</name>
</gene>
<comment type="caution">
    <text evidence="3">The sequence shown here is derived from an EMBL/GenBank/DDBJ whole genome shotgun (WGS) entry which is preliminary data.</text>
</comment>
<evidence type="ECO:0000256" key="1">
    <source>
        <dbReference type="SAM" id="Coils"/>
    </source>
</evidence>
<dbReference type="Proteomes" id="UP001374579">
    <property type="component" value="Unassembled WGS sequence"/>
</dbReference>
<keyword evidence="1" id="KW-0175">Coiled coil</keyword>
<accession>A0AAN9B6B5</accession>
<dbReference type="AlphaFoldDB" id="A0AAN9B6B5"/>
<organism evidence="3 4">
    <name type="scientific">Littorina saxatilis</name>
    <dbReference type="NCBI Taxonomy" id="31220"/>
    <lineage>
        <taxon>Eukaryota</taxon>
        <taxon>Metazoa</taxon>
        <taxon>Spiralia</taxon>
        <taxon>Lophotrochozoa</taxon>
        <taxon>Mollusca</taxon>
        <taxon>Gastropoda</taxon>
        <taxon>Caenogastropoda</taxon>
        <taxon>Littorinimorpha</taxon>
        <taxon>Littorinoidea</taxon>
        <taxon>Littorinidae</taxon>
        <taxon>Littorina</taxon>
    </lineage>
</organism>